<protein>
    <recommendedName>
        <fullName evidence="3">HTH deoR-type domain-containing protein</fullName>
    </recommendedName>
</protein>
<evidence type="ECO:0000313" key="1">
    <source>
        <dbReference type="EMBL" id="KKW45696.1"/>
    </source>
</evidence>
<dbReference type="Proteomes" id="UP000034789">
    <property type="component" value="Unassembled WGS sequence"/>
</dbReference>
<dbReference type="AlphaFoldDB" id="A0A0G1YR13"/>
<sequence>MDEIKDIEKKDSAPRFLKDTPVRSHAFGDNVSGERAYQRAERIAAAVHLVTSHVPEREPARIRARGASLDLLSGVLGLRDEMRSAGSAPLVAVQGTIRKLISLMRVLSVAGRLSVQNAEALIGALDDLGVFLVSSRRTPLSESVSLSREDFIEPANATRIRRQEPSSAFWRGPLKDIKGQKGRVSDKSKGHIRTQNVLSVLGSKSELGIRDIIAHLPEYSEKMIQRELKGLVALGRVKKTGSKRWSIYSLA</sequence>
<proteinExistence type="predicted"/>
<evidence type="ECO:0008006" key="3">
    <source>
        <dbReference type="Google" id="ProtNLM"/>
    </source>
</evidence>
<evidence type="ECO:0000313" key="2">
    <source>
        <dbReference type="Proteomes" id="UP000034789"/>
    </source>
</evidence>
<comment type="caution">
    <text evidence="1">The sequence shown here is derived from an EMBL/GenBank/DDBJ whole genome shotgun (WGS) entry which is preliminary data.</text>
</comment>
<organism evidence="1 2">
    <name type="scientific">Candidatus Kaiserbacteria bacterium GW2011_GWA2_58_9</name>
    <dbReference type="NCBI Taxonomy" id="1618672"/>
    <lineage>
        <taxon>Bacteria</taxon>
        <taxon>Candidatus Kaiseribacteriota</taxon>
    </lineage>
</organism>
<dbReference type="EMBL" id="LCSD01000040">
    <property type="protein sequence ID" value="KKW45696.1"/>
    <property type="molecule type" value="Genomic_DNA"/>
</dbReference>
<reference evidence="1 2" key="1">
    <citation type="journal article" date="2015" name="Nature">
        <title>rRNA introns, odd ribosomes, and small enigmatic genomes across a large radiation of phyla.</title>
        <authorList>
            <person name="Brown C.T."/>
            <person name="Hug L.A."/>
            <person name="Thomas B.C."/>
            <person name="Sharon I."/>
            <person name="Castelle C.J."/>
            <person name="Singh A."/>
            <person name="Wilkins M.J."/>
            <person name="Williams K.H."/>
            <person name="Banfield J.F."/>
        </authorList>
    </citation>
    <scope>NUCLEOTIDE SEQUENCE [LARGE SCALE GENOMIC DNA]</scope>
</reference>
<name>A0A0G1YR13_9BACT</name>
<accession>A0A0G1YR13</accession>
<gene>
    <name evidence="1" type="ORF">UY98_C0040G0006</name>
</gene>